<dbReference type="Proteomes" id="UP000065521">
    <property type="component" value="Unassembled WGS sequence"/>
</dbReference>
<accession>A0A102KEX5</accession>
<organism evidence="1 2">
    <name type="scientific">Burkholderia ubonensis</name>
    <dbReference type="NCBI Taxonomy" id="101571"/>
    <lineage>
        <taxon>Bacteria</taxon>
        <taxon>Pseudomonadati</taxon>
        <taxon>Pseudomonadota</taxon>
        <taxon>Betaproteobacteria</taxon>
        <taxon>Burkholderiales</taxon>
        <taxon>Burkholderiaceae</taxon>
        <taxon>Burkholderia</taxon>
        <taxon>Burkholderia cepacia complex</taxon>
    </lineage>
</organism>
<gene>
    <name evidence="1" type="ORF">WI38_21815</name>
</gene>
<evidence type="ECO:0000313" key="1">
    <source>
        <dbReference type="EMBL" id="KUZ86517.1"/>
    </source>
</evidence>
<sequence length="76" mass="8607">MPYIEEGFLLKRRKPAGRAPGAFAAMGRGSGLLRCSARTIRVIRACYTLWFPSCASRTHVTNGRAYLRTQLIFRFL</sequence>
<protein>
    <submittedName>
        <fullName evidence="1">Uncharacterized protein</fullName>
    </submittedName>
</protein>
<evidence type="ECO:0000313" key="2">
    <source>
        <dbReference type="Proteomes" id="UP000065521"/>
    </source>
</evidence>
<dbReference type="EMBL" id="LOTN01000046">
    <property type="protein sequence ID" value="KUZ86517.1"/>
    <property type="molecule type" value="Genomic_DNA"/>
</dbReference>
<reference evidence="1 2" key="1">
    <citation type="submission" date="2015-11" db="EMBL/GenBank/DDBJ databases">
        <title>Expanding the genomic diversity of Burkholderia species for the development of highly accurate diagnostics.</title>
        <authorList>
            <person name="Sahl J."/>
            <person name="Keim P."/>
            <person name="Wagner D."/>
        </authorList>
    </citation>
    <scope>NUCLEOTIDE SEQUENCE [LARGE SCALE GENOMIC DNA]</scope>
    <source>
        <strain evidence="1 2">RF32-BP4</strain>
    </source>
</reference>
<proteinExistence type="predicted"/>
<dbReference type="AlphaFoldDB" id="A0A102KEX5"/>
<comment type="caution">
    <text evidence="1">The sequence shown here is derived from an EMBL/GenBank/DDBJ whole genome shotgun (WGS) entry which is preliminary data.</text>
</comment>
<name>A0A102KEX5_9BURK</name>